<comment type="caution">
    <text evidence="2">The sequence shown here is derived from an EMBL/GenBank/DDBJ whole genome shotgun (WGS) entry which is preliminary data.</text>
</comment>
<evidence type="ECO:0000313" key="2">
    <source>
        <dbReference type="EMBL" id="GIK05568.1"/>
    </source>
</evidence>
<feature type="compositionally biased region" description="Polar residues" evidence="1">
    <location>
        <begin position="114"/>
        <end position="134"/>
    </location>
</feature>
<dbReference type="PANTHER" id="PTHR38116">
    <property type="entry name" value="CHROMOSOME 7, WHOLE GENOME SHOTGUN SEQUENCE"/>
    <property type="match status" value="1"/>
</dbReference>
<dbReference type="RefSeq" id="XP_043128754.1">
    <property type="nucleotide sequence ID" value="XM_043272819.1"/>
</dbReference>
<dbReference type="InterPro" id="IPR021833">
    <property type="entry name" value="DUF3425"/>
</dbReference>
<sequence>MGESVNEFERGVNFLGENPVFPPPADLTLALDLDNISGWRPSNTGHYISGTSEDESAGNHENNQQALARSAVQAPFGSSRLSDVLLSEDRVSQKYTLEDIMIAGIHALSERENQPMSDTRPNSPSTTVAGNDTRQNLVPTADVEHCYIPDIHLNTIQLTAMSFVAACFANAAMLGLSPETLWSRTSQSPFYQAQMDNCPFGTVNTGQFAHLKPLLRPSSTQLTHPHHPYLDILPFPAFRNRIIQLLQVQPPPIDSERLCQDLQSDGLICWGSTKRDGRDTVGSGAPWDIRSWEIKPWFLKKWWLLFDGPDGEMYQHSRWWSELRGEKSSYPW</sequence>
<feature type="region of interest" description="Disordered" evidence="1">
    <location>
        <begin position="109"/>
        <end position="134"/>
    </location>
</feature>
<evidence type="ECO:0000313" key="3">
    <source>
        <dbReference type="Proteomes" id="UP000710440"/>
    </source>
</evidence>
<name>A0A9P3C3J4_ASPVI</name>
<dbReference type="Pfam" id="PF11905">
    <property type="entry name" value="DUF3425"/>
    <property type="match status" value="1"/>
</dbReference>
<feature type="region of interest" description="Disordered" evidence="1">
    <location>
        <begin position="44"/>
        <end position="68"/>
    </location>
</feature>
<proteinExistence type="predicted"/>
<dbReference type="AlphaFoldDB" id="A0A9P3C3J4"/>
<evidence type="ECO:0000256" key="1">
    <source>
        <dbReference type="SAM" id="MobiDB-lite"/>
    </source>
</evidence>
<dbReference type="PANTHER" id="PTHR38116:SF5">
    <property type="entry name" value="BZIP DOMAIN-CONTAINING PROTEIN"/>
    <property type="match status" value="1"/>
</dbReference>
<organism evidence="2 3">
    <name type="scientific">Aspergillus viridinutans</name>
    <dbReference type="NCBI Taxonomy" id="75553"/>
    <lineage>
        <taxon>Eukaryota</taxon>
        <taxon>Fungi</taxon>
        <taxon>Dikarya</taxon>
        <taxon>Ascomycota</taxon>
        <taxon>Pezizomycotina</taxon>
        <taxon>Eurotiomycetes</taxon>
        <taxon>Eurotiomycetidae</taxon>
        <taxon>Eurotiales</taxon>
        <taxon>Aspergillaceae</taxon>
        <taxon>Aspergillus</taxon>
        <taxon>Aspergillus subgen. Fumigati</taxon>
    </lineage>
</organism>
<protein>
    <submittedName>
        <fullName evidence="2">Uncharacterized protein</fullName>
    </submittedName>
</protein>
<gene>
    <name evidence="2" type="ORF">Aspvir_009681</name>
</gene>
<accession>A0A9P3C3J4</accession>
<dbReference type="OrthoDB" id="5973539at2759"/>
<reference evidence="2 3" key="1">
    <citation type="submission" date="2021-02" db="EMBL/GenBank/DDBJ databases">
        <title>Pan-genome distribution and transcriptional activeness of fungal secondary metabolism genes in Aspergillus section Fumigati.</title>
        <authorList>
            <person name="Takahashi H."/>
            <person name="Umemura M."/>
            <person name="Ninomiya A."/>
            <person name="Kusuya Y."/>
            <person name="Urayama S."/>
            <person name="Shimizu M."/>
            <person name="Watanabe A."/>
            <person name="Kamei K."/>
            <person name="Yaguchi T."/>
            <person name="Hagiwara D."/>
        </authorList>
    </citation>
    <scope>NUCLEOTIDE SEQUENCE [LARGE SCALE GENOMIC DNA]</scope>
    <source>
        <strain evidence="2 3">IFM 47045</strain>
    </source>
</reference>
<dbReference type="GeneID" id="66937663"/>
<dbReference type="Proteomes" id="UP000710440">
    <property type="component" value="Unassembled WGS sequence"/>
</dbReference>
<keyword evidence="3" id="KW-1185">Reference proteome</keyword>
<dbReference type="EMBL" id="BOPL01000009">
    <property type="protein sequence ID" value="GIK05568.1"/>
    <property type="molecule type" value="Genomic_DNA"/>
</dbReference>